<dbReference type="Pfam" id="PF01943">
    <property type="entry name" value="Polysacc_synt"/>
    <property type="match status" value="1"/>
</dbReference>
<proteinExistence type="predicted"/>
<feature type="transmembrane region" description="Helical" evidence="6">
    <location>
        <begin position="230"/>
        <end position="253"/>
    </location>
</feature>
<keyword evidence="3 6" id="KW-0812">Transmembrane</keyword>
<feature type="transmembrane region" description="Helical" evidence="6">
    <location>
        <begin position="390"/>
        <end position="411"/>
    </location>
</feature>
<feature type="transmembrane region" description="Helical" evidence="6">
    <location>
        <begin position="133"/>
        <end position="155"/>
    </location>
</feature>
<evidence type="ECO:0000313" key="7">
    <source>
        <dbReference type="EMBL" id="RSN74941.1"/>
    </source>
</evidence>
<name>A0A3R9QF27_9CREN</name>
<protein>
    <submittedName>
        <fullName evidence="7">Uncharacterized protein</fullName>
    </submittedName>
</protein>
<evidence type="ECO:0000256" key="4">
    <source>
        <dbReference type="ARBA" id="ARBA00022989"/>
    </source>
</evidence>
<keyword evidence="4 6" id="KW-1133">Transmembrane helix</keyword>
<gene>
    <name evidence="7" type="ORF">D6D85_07305</name>
</gene>
<evidence type="ECO:0000256" key="5">
    <source>
        <dbReference type="ARBA" id="ARBA00023136"/>
    </source>
</evidence>
<feature type="transmembrane region" description="Helical" evidence="6">
    <location>
        <begin position="191"/>
        <end position="209"/>
    </location>
</feature>
<dbReference type="EMBL" id="RCOS01000083">
    <property type="protein sequence ID" value="RSN74941.1"/>
    <property type="molecule type" value="Genomic_DNA"/>
</dbReference>
<keyword evidence="8" id="KW-1185">Reference proteome</keyword>
<feature type="transmembrane region" description="Helical" evidence="6">
    <location>
        <begin position="365"/>
        <end position="384"/>
    </location>
</feature>
<sequence length="498" mass="53924">MSTAENLGRTAFSAENVASGTVWLTGMQASNYVIGLLFYFFIARLLSKEEVGLLSILMAIISIYNITTMLALNNAAIKFISEFAGKGDLEKASSISAGILRILLLVNTASLSASIAFSGYIASITHLDVQSVIMALLTAFLLDLTSYYGGVMFGLGMFKHVSAQNIIFYWVSRLSSILLCLPIRVQGIAAGFLLGAFICLLFSIFSVRGRLPRARGNFTWEIFEFSFPLYLNNMISLVQGWLDVLFLSAMAGSAQAGQYYLALIGSSALSILWSPLCSALFPAFSSSSEAVERKASLSIGIMTFIVLPVCLSAAAVSGTLLSIAYGEAYNRASSLLSLFCIFSVLSAYSSLYSVVLQALKETKPIFSAGAASTASYAILLPLLTPAFGPIGAALCRVILITVNFLVLQLFILRINVKVRTAQLLKILLISLLISSFLFLIENLSFPMIIKGTAELLSFLVLFLIMTRIVKPLSKEETELLARAAKKPIISKLIRKFLS</sequence>
<dbReference type="InterPro" id="IPR002797">
    <property type="entry name" value="Polysacc_synth"/>
</dbReference>
<dbReference type="AlphaFoldDB" id="A0A3R9QF27"/>
<evidence type="ECO:0000256" key="1">
    <source>
        <dbReference type="ARBA" id="ARBA00004651"/>
    </source>
</evidence>
<dbReference type="RefSeq" id="WP_125671364.1">
    <property type="nucleotide sequence ID" value="NZ_RCOS01000083.1"/>
</dbReference>
<evidence type="ECO:0000313" key="8">
    <source>
        <dbReference type="Proteomes" id="UP000277582"/>
    </source>
</evidence>
<feature type="transmembrane region" description="Helical" evidence="6">
    <location>
        <begin position="259"/>
        <end position="284"/>
    </location>
</feature>
<comment type="caution">
    <text evidence="7">The sequence shown here is derived from an EMBL/GenBank/DDBJ whole genome shotgun (WGS) entry which is preliminary data.</text>
</comment>
<keyword evidence="5 6" id="KW-0472">Membrane</keyword>
<dbReference type="PANTHER" id="PTHR30250:SF11">
    <property type="entry name" value="O-ANTIGEN TRANSPORTER-RELATED"/>
    <property type="match status" value="1"/>
</dbReference>
<evidence type="ECO:0000256" key="6">
    <source>
        <dbReference type="SAM" id="Phobius"/>
    </source>
</evidence>
<reference evidence="7 8" key="1">
    <citation type="submission" date="2018-10" db="EMBL/GenBank/DDBJ databases">
        <title>Co-occurring genomic capacity for anaerobic methane metabolism and dissimilatory sulfite reduction discovered in the Korarchaeota.</title>
        <authorList>
            <person name="Mckay L.J."/>
            <person name="Dlakic M."/>
            <person name="Fields M.W."/>
            <person name="Delmont T.O."/>
            <person name="Eren A.M."/>
            <person name="Jay Z.J."/>
            <person name="Klingelsmith K.B."/>
            <person name="Rusch D.B."/>
            <person name="Inskeep W.P."/>
        </authorList>
    </citation>
    <scope>NUCLEOTIDE SEQUENCE [LARGE SCALE GENOMIC DNA]</scope>
    <source>
        <strain evidence="7 8">MDKW</strain>
    </source>
</reference>
<accession>A0A3R9QF27</accession>
<dbReference type="InterPro" id="IPR050833">
    <property type="entry name" value="Poly_Biosynth_Transport"/>
</dbReference>
<feature type="transmembrane region" description="Helical" evidence="6">
    <location>
        <begin position="21"/>
        <end position="42"/>
    </location>
</feature>
<feature type="transmembrane region" description="Helical" evidence="6">
    <location>
        <begin position="423"/>
        <end position="440"/>
    </location>
</feature>
<feature type="transmembrane region" description="Helical" evidence="6">
    <location>
        <begin position="335"/>
        <end position="358"/>
    </location>
</feature>
<evidence type="ECO:0000256" key="2">
    <source>
        <dbReference type="ARBA" id="ARBA00022475"/>
    </source>
</evidence>
<evidence type="ECO:0000256" key="3">
    <source>
        <dbReference type="ARBA" id="ARBA00022692"/>
    </source>
</evidence>
<dbReference type="GO" id="GO:0005886">
    <property type="term" value="C:plasma membrane"/>
    <property type="evidence" value="ECO:0007669"/>
    <property type="project" value="UniProtKB-SubCell"/>
</dbReference>
<dbReference type="PANTHER" id="PTHR30250">
    <property type="entry name" value="PST FAMILY PREDICTED COLANIC ACID TRANSPORTER"/>
    <property type="match status" value="1"/>
</dbReference>
<feature type="transmembrane region" description="Helical" evidence="6">
    <location>
        <begin position="446"/>
        <end position="465"/>
    </location>
</feature>
<keyword evidence="2" id="KW-1003">Cell membrane</keyword>
<feature type="transmembrane region" description="Helical" evidence="6">
    <location>
        <begin position="98"/>
        <end position="121"/>
    </location>
</feature>
<feature type="transmembrane region" description="Helical" evidence="6">
    <location>
        <begin position="296"/>
        <end position="323"/>
    </location>
</feature>
<comment type="subcellular location">
    <subcellularLocation>
        <location evidence="1">Cell membrane</location>
        <topology evidence="1">Multi-pass membrane protein</topology>
    </subcellularLocation>
</comment>
<organism evidence="7 8">
    <name type="scientific">Candidatus Methanodesulfokora washburnensis</name>
    <dbReference type="NCBI Taxonomy" id="2478471"/>
    <lineage>
        <taxon>Archaea</taxon>
        <taxon>Thermoproteota</taxon>
        <taxon>Candidatus Korarchaeia</taxon>
        <taxon>Candidatus Korarchaeia incertae sedis</taxon>
        <taxon>Candidatus Methanodesulfokora</taxon>
    </lineage>
</organism>
<dbReference type="Proteomes" id="UP000277582">
    <property type="component" value="Unassembled WGS sequence"/>
</dbReference>
<feature type="transmembrane region" description="Helical" evidence="6">
    <location>
        <begin position="54"/>
        <end position="77"/>
    </location>
</feature>